<feature type="domain" description="RagB/SusD" evidence="7">
    <location>
        <begin position="289"/>
        <end position="521"/>
    </location>
</feature>
<keyword evidence="10" id="KW-1185">Reference proteome</keyword>
<feature type="domain" description="SusD-like N-terminal" evidence="8">
    <location>
        <begin position="30"/>
        <end position="239"/>
    </location>
</feature>
<evidence type="ECO:0000256" key="1">
    <source>
        <dbReference type="ARBA" id="ARBA00004442"/>
    </source>
</evidence>
<dbReference type="Pfam" id="PF14322">
    <property type="entry name" value="SusD-like_3"/>
    <property type="match status" value="1"/>
</dbReference>
<keyword evidence="4" id="KW-0472">Membrane</keyword>
<comment type="similarity">
    <text evidence="2">Belongs to the SusD family.</text>
</comment>
<evidence type="ECO:0000313" key="9">
    <source>
        <dbReference type="EMBL" id="WBA40910.1"/>
    </source>
</evidence>
<protein>
    <submittedName>
        <fullName evidence="9">RagB/SusD family nutrient uptake outer membrane protein</fullName>
    </submittedName>
</protein>
<gene>
    <name evidence="9" type="ORF">O3303_13890</name>
</gene>
<keyword evidence="5" id="KW-0998">Cell outer membrane</keyword>
<reference evidence="9 10" key="1">
    <citation type="submission" date="2022-12" db="EMBL/GenBank/DDBJ databases">
        <title>Hymenobacter canadensis sp. nov. isolated from lake water of the Cambridge Bay, Canada.</title>
        <authorList>
            <person name="Kim W.H."/>
            <person name="Lee Y.M."/>
        </authorList>
    </citation>
    <scope>NUCLEOTIDE SEQUENCE [LARGE SCALE GENOMIC DNA]</scope>
    <source>
        <strain evidence="9 10">PAMC 29467</strain>
    </source>
</reference>
<evidence type="ECO:0000259" key="7">
    <source>
        <dbReference type="Pfam" id="PF07980"/>
    </source>
</evidence>
<feature type="chain" id="PRO_5046683394" evidence="6">
    <location>
        <begin position="29"/>
        <end position="521"/>
    </location>
</feature>
<comment type="subcellular location">
    <subcellularLocation>
        <location evidence="1">Cell outer membrane</location>
    </subcellularLocation>
</comment>
<organism evidence="9 10">
    <name type="scientific">Hymenobacter canadensis</name>
    <dbReference type="NCBI Taxonomy" id="2999067"/>
    <lineage>
        <taxon>Bacteria</taxon>
        <taxon>Pseudomonadati</taxon>
        <taxon>Bacteroidota</taxon>
        <taxon>Cytophagia</taxon>
        <taxon>Cytophagales</taxon>
        <taxon>Hymenobacteraceae</taxon>
        <taxon>Hymenobacter</taxon>
    </lineage>
</organism>
<evidence type="ECO:0000259" key="8">
    <source>
        <dbReference type="Pfam" id="PF14322"/>
    </source>
</evidence>
<evidence type="ECO:0000256" key="3">
    <source>
        <dbReference type="ARBA" id="ARBA00022729"/>
    </source>
</evidence>
<evidence type="ECO:0000256" key="5">
    <source>
        <dbReference type="ARBA" id="ARBA00023237"/>
    </source>
</evidence>
<dbReference type="CDD" id="cd08977">
    <property type="entry name" value="SusD"/>
    <property type="match status" value="1"/>
</dbReference>
<feature type="signal peptide" evidence="6">
    <location>
        <begin position="1"/>
        <end position="28"/>
    </location>
</feature>
<dbReference type="InterPro" id="IPR033985">
    <property type="entry name" value="SusD-like_N"/>
</dbReference>
<dbReference type="PROSITE" id="PS51257">
    <property type="entry name" value="PROKAR_LIPOPROTEIN"/>
    <property type="match status" value="1"/>
</dbReference>
<sequence length="521" mass="57380">MKSLATFASRPARLAALGLLLTVGAAGCKDFLDVAPQGQLTEDQIKTDPAAAQRLVDGVYNVMYLGGFGEDIHGLQYVILTDIASDDADKGSTPNDYGPALEVDNFTLNSTNSIVNNTWKGYFQGVNRANQALDKIPLSPAPEATKNRLIGEVRFLRGYFYFNLVRFFGGVPKLDRVPTASEINDPALQRRATVQEIYQFIVDDLQFAVDNLPLKGAAETTTGRATKAAAQAMLAKVYLYQKNYQKAFELSNEIIAGRSGNYGLLASYENIWREAGANSEESVFEVQTGINAACNNSAVNLYSVSQGPRAGGRGGWADLGFGFNNPTQQLADAYEPNDRRRAGTIIFIQPTAPAGQRSTGTVLWDGFRIPSKDSVENLRYSYKAYHSRTQERNCGNNDYLPKNIRVMRYAEVLLVNAEAALRIGNTGAALTQLNRVRTRAGLPARTALTLPLIWQERRVELALEHDRFFDLVRQESEQPGRIVPLFTAQGKTFNRGKNELFPIPQEQIDLSGGQLTQNPGY</sequence>
<evidence type="ECO:0000313" key="10">
    <source>
        <dbReference type="Proteomes" id="UP001211005"/>
    </source>
</evidence>
<dbReference type="RefSeq" id="WP_269558996.1">
    <property type="nucleotide sequence ID" value="NZ_CP114767.1"/>
</dbReference>
<keyword evidence="3 6" id="KW-0732">Signal</keyword>
<dbReference type="SUPFAM" id="SSF48452">
    <property type="entry name" value="TPR-like"/>
    <property type="match status" value="1"/>
</dbReference>
<dbReference type="InterPro" id="IPR011990">
    <property type="entry name" value="TPR-like_helical_dom_sf"/>
</dbReference>
<dbReference type="Proteomes" id="UP001211005">
    <property type="component" value="Chromosome"/>
</dbReference>
<evidence type="ECO:0000256" key="6">
    <source>
        <dbReference type="SAM" id="SignalP"/>
    </source>
</evidence>
<name>A0ABY7LKE5_9BACT</name>
<evidence type="ECO:0000256" key="4">
    <source>
        <dbReference type="ARBA" id="ARBA00023136"/>
    </source>
</evidence>
<dbReference type="EMBL" id="CP114767">
    <property type="protein sequence ID" value="WBA40910.1"/>
    <property type="molecule type" value="Genomic_DNA"/>
</dbReference>
<dbReference type="Gene3D" id="1.25.40.390">
    <property type="match status" value="1"/>
</dbReference>
<accession>A0ABY7LKE5</accession>
<dbReference type="Pfam" id="PF07980">
    <property type="entry name" value="SusD_RagB"/>
    <property type="match status" value="1"/>
</dbReference>
<proteinExistence type="inferred from homology"/>
<evidence type="ECO:0000256" key="2">
    <source>
        <dbReference type="ARBA" id="ARBA00006275"/>
    </source>
</evidence>
<dbReference type="InterPro" id="IPR012944">
    <property type="entry name" value="SusD_RagB_dom"/>
</dbReference>